<accession>A0ABR4DAU9</accession>
<reference evidence="1 2" key="1">
    <citation type="journal article" date="2024" name="Commun. Biol.">
        <title>Comparative genomic analysis of thermophilic fungi reveals convergent evolutionary adaptations and gene losses.</title>
        <authorList>
            <person name="Steindorff A.S."/>
            <person name="Aguilar-Pontes M.V."/>
            <person name="Robinson A.J."/>
            <person name="Andreopoulos B."/>
            <person name="LaButti K."/>
            <person name="Kuo A."/>
            <person name="Mondo S."/>
            <person name="Riley R."/>
            <person name="Otillar R."/>
            <person name="Haridas S."/>
            <person name="Lipzen A."/>
            <person name="Grimwood J."/>
            <person name="Schmutz J."/>
            <person name="Clum A."/>
            <person name="Reid I.D."/>
            <person name="Moisan M.C."/>
            <person name="Butler G."/>
            <person name="Nguyen T.T.M."/>
            <person name="Dewar K."/>
            <person name="Conant G."/>
            <person name="Drula E."/>
            <person name="Henrissat B."/>
            <person name="Hansel C."/>
            <person name="Singer S."/>
            <person name="Hutchinson M.I."/>
            <person name="de Vries R.P."/>
            <person name="Natvig D.O."/>
            <person name="Powell A.J."/>
            <person name="Tsang A."/>
            <person name="Grigoriev I.V."/>
        </authorList>
    </citation>
    <scope>NUCLEOTIDE SEQUENCE [LARGE SCALE GENOMIC DNA]</scope>
    <source>
        <strain evidence="1 2">ATCC 22073</strain>
    </source>
</reference>
<name>A0ABR4DAU9_9PEZI</name>
<evidence type="ECO:0000313" key="2">
    <source>
        <dbReference type="Proteomes" id="UP001600064"/>
    </source>
</evidence>
<sequence>MLEAVNELKQKLGLNHDDKAFQTSQVPSSVPRVVVRFVFMFRKSQFDDILRRLRDGVSSLESLVNLNVELEEGRQSRSAFKAHRSVQTIAKDLSRSLTDSIACQCPDLHNVGLGLVKTQDIDHLYQASNRSEMLCRPMIWTIPAAISFPTMVPVDDVSPPRDATGVEEDLLPHGQQGRNDEGLELWTIPSYPW</sequence>
<keyword evidence="2" id="KW-1185">Reference proteome</keyword>
<dbReference type="PANTHER" id="PTHR35186:SF4">
    <property type="entry name" value="PRION-INHIBITION AND PROPAGATION HELO DOMAIN-CONTAINING PROTEIN"/>
    <property type="match status" value="1"/>
</dbReference>
<dbReference type="RefSeq" id="XP_070865471.1">
    <property type="nucleotide sequence ID" value="XM_071012769.1"/>
</dbReference>
<gene>
    <name evidence="1" type="ORF">VTJ83DRAFT_6096</name>
</gene>
<protein>
    <submittedName>
        <fullName evidence="1">Uncharacterized protein</fullName>
    </submittedName>
</protein>
<dbReference type="EMBL" id="JAZGUE010000005">
    <property type="protein sequence ID" value="KAL2266744.1"/>
    <property type="molecule type" value="Genomic_DNA"/>
</dbReference>
<proteinExistence type="predicted"/>
<dbReference type="Proteomes" id="UP001600064">
    <property type="component" value="Unassembled WGS sequence"/>
</dbReference>
<dbReference type="PANTHER" id="PTHR35186">
    <property type="entry name" value="ANK_REP_REGION DOMAIN-CONTAINING PROTEIN"/>
    <property type="match status" value="1"/>
</dbReference>
<evidence type="ECO:0000313" key="1">
    <source>
        <dbReference type="EMBL" id="KAL2266744.1"/>
    </source>
</evidence>
<comment type="caution">
    <text evidence="1">The sequence shown here is derived from an EMBL/GenBank/DDBJ whole genome shotgun (WGS) entry which is preliminary data.</text>
</comment>
<organism evidence="1 2">
    <name type="scientific">Remersonia thermophila</name>
    <dbReference type="NCBI Taxonomy" id="72144"/>
    <lineage>
        <taxon>Eukaryota</taxon>
        <taxon>Fungi</taxon>
        <taxon>Dikarya</taxon>
        <taxon>Ascomycota</taxon>
        <taxon>Pezizomycotina</taxon>
        <taxon>Sordariomycetes</taxon>
        <taxon>Sordariomycetidae</taxon>
        <taxon>Sordariales</taxon>
        <taxon>Sordariales incertae sedis</taxon>
        <taxon>Remersonia</taxon>
    </lineage>
</organism>
<dbReference type="GeneID" id="98127413"/>